<dbReference type="InterPro" id="IPR036758">
    <property type="entry name" value="At5g01610-like"/>
</dbReference>
<reference evidence="3" key="1">
    <citation type="journal article" date="2005" name="Nature">
        <title>The map-based sequence of the rice genome.</title>
        <authorList>
            <consortium name="International rice genome sequencing project (IRGSP)"/>
            <person name="Matsumoto T."/>
            <person name="Wu J."/>
            <person name="Kanamori H."/>
            <person name="Katayose Y."/>
            <person name="Fujisawa M."/>
            <person name="Namiki N."/>
            <person name="Mizuno H."/>
            <person name="Yamamoto K."/>
            <person name="Antonio B.A."/>
            <person name="Baba T."/>
            <person name="Sakata K."/>
            <person name="Nagamura Y."/>
            <person name="Aoki H."/>
            <person name="Arikawa K."/>
            <person name="Arita K."/>
            <person name="Bito T."/>
            <person name="Chiden Y."/>
            <person name="Fujitsuka N."/>
            <person name="Fukunaka R."/>
            <person name="Hamada M."/>
            <person name="Harada C."/>
            <person name="Hayashi A."/>
            <person name="Hijishita S."/>
            <person name="Honda M."/>
            <person name="Hosokawa S."/>
            <person name="Ichikawa Y."/>
            <person name="Idonuma A."/>
            <person name="Iijima M."/>
            <person name="Ikeda M."/>
            <person name="Ikeno M."/>
            <person name="Ito K."/>
            <person name="Ito S."/>
            <person name="Ito T."/>
            <person name="Ito Y."/>
            <person name="Ito Y."/>
            <person name="Iwabuchi A."/>
            <person name="Kamiya K."/>
            <person name="Karasawa W."/>
            <person name="Kurita K."/>
            <person name="Katagiri S."/>
            <person name="Kikuta A."/>
            <person name="Kobayashi H."/>
            <person name="Kobayashi N."/>
            <person name="Machita K."/>
            <person name="Maehara T."/>
            <person name="Masukawa M."/>
            <person name="Mizubayashi T."/>
            <person name="Mukai Y."/>
            <person name="Nagasaki H."/>
            <person name="Nagata Y."/>
            <person name="Naito S."/>
            <person name="Nakashima M."/>
            <person name="Nakama Y."/>
            <person name="Nakamichi Y."/>
            <person name="Nakamura M."/>
            <person name="Meguro A."/>
            <person name="Negishi M."/>
            <person name="Ohta I."/>
            <person name="Ohta T."/>
            <person name="Okamoto M."/>
            <person name="Ono N."/>
            <person name="Saji S."/>
            <person name="Sakaguchi M."/>
            <person name="Sakai K."/>
            <person name="Shibata M."/>
            <person name="Shimokawa T."/>
            <person name="Song J."/>
            <person name="Takazaki Y."/>
            <person name="Terasawa K."/>
            <person name="Tsugane M."/>
            <person name="Tsuji K."/>
            <person name="Ueda S."/>
            <person name="Waki K."/>
            <person name="Yamagata H."/>
            <person name="Yamamoto M."/>
            <person name="Yamamoto S."/>
            <person name="Yamane H."/>
            <person name="Yoshiki S."/>
            <person name="Yoshihara R."/>
            <person name="Yukawa K."/>
            <person name="Zhong H."/>
            <person name="Yano M."/>
            <person name="Yuan Q."/>
            <person name="Ouyang S."/>
            <person name="Liu J."/>
            <person name="Jones K.M."/>
            <person name="Gansberger K."/>
            <person name="Moffat K."/>
            <person name="Hill J."/>
            <person name="Bera J."/>
            <person name="Fadrosh D."/>
            <person name="Jin S."/>
            <person name="Johri S."/>
            <person name="Kim M."/>
            <person name="Overton L."/>
            <person name="Reardon M."/>
            <person name="Tsitrin T."/>
            <person name="Vuong H."/>
            <person name="Weaver B."/>
            <person name="Ciecko A."/>
            <person name="Tallon L."/>
            <person name="Jackson J."/>
            <person name="Pai G."/>
            <person name="Aken S.V."/>
            <person name="Utterback T."/>
            <person name="Reidmuller S."/>
            <person name="Feldblyum T."/>
            <person name="Hsiao J."/>
            <person name="Zismann V."/>
            <person name="Iobst S."/>
            <person name="de Vazeille A.R."/>
            <person name="Buell C.R."/>
            <person name="Ying K."/>
            <person name="Li Y."/>
            <person name="Lu T."/>
            <person name="Huang Y."/>
            <person name="Zhao Q."/>
            <person name="Feng Q."/>
            <person name="Zhang L."/>
            <person name="Zhu J."/>
            <person name="Weng Q."/>
            <person name="Mu J."/>
            <person name="Lu Y."/>
            <person name="Fan D."/>
            <person name="Liu Y."/>
            <person name="Guan J."/>
            <person name="Zhang Y."/>
            <person name="Yu S."/>
            <person name="Liu X."/>
            <person name="Zhang Y."/>
            <person name="Hong G."/>
            <person name="Han B."/>
            <person name="Choisne N."/>
            <person name="Demange N."/>
            <person name="Orjeda G."/>
            <person name="Samain S."/>
            <person name="Cattolico L."/>
            <person name="Pelletier E."/>
            <person name="Couloux A."/>
            <person name="Segurens B."/>
            <person name="Wincker P."/>
            <person name="D'Hont A."/>
            <person name="Scarpelli C."/>
            <person name="Weissenbach J."/>
            <person name="Salanoubat M."/>
            <person name="Quetier F."/>
            <person name="Yu Y."/>
            <person name="Kim H.R."/>
            <person name="Rambo T."/>
            <person name="Currie J."/>
            <person name="Collura K."/>
            <person name="Luo M."/>
            <person name="Yang T."/>
            <person name="Ammiraju J.S.S."/>
            <person name="Engler F."/>
            <person name="Soderlund C."/>
            <person name="Wing R.A."/>
            <person name="Palmer L.E."/>
            <person name="de la Bastide M."/>
            <person name="Spiegel L."/>
            <person name="Nascimento L."/>
            <person name="Zutavern T."/>
            <person name="O'Shaughnessy A."/>
            <person name="Dike S."/>
            <person name="Dedhia N."/>
            <person name="Preston R."/>
            <person name="Balija V."/>
            <person name="McCombie W.R."/>
            <person name="Chow T."/>
            <person name="Chen H."/>
            <person name="Chung M."/>
            <person name="Chen C."/>
            <person name="Shaw J."/>
            <person name="Wu H."/>
            <person name="Hsiao K."/>
            <person name="Chao Y."/>
            <person name="Chu M."/>
            <person name="Cheng C."/>
            <person name="Hour A."/>
            <person name="Lee P."/>
            <person name="Lin S."/>
            <person name="Lin Y."/>
            <person name="Liou J."/>
            <person name="Liu S."/>
            <person name="Hsing Y."/>
            <person name="Raghuvanshi S."/>
            <person name="Mohanty A."/>
            <person name="Bharti A.K."/>
            <person name="Gaur A."/>
            <person name="Gupta V."/>
            <person name="Kumar D."/>
            <person name="Ravi V."/>
            <person name="Vij S."/>
            <person name="Kapur A."/>
            <person name="Khurana P."/>
            <person name="Khurana P."/>
            <person name="Khurana J.P."/>
            <person name="Tyagi A.K."/>
            <person name="Gaikwad K."/>
            <person name="Singh A."/>
            <person name="Dalal V."/>
            <person name="Srivastava S."/>
            <person name="Dixit A."/>
            <person name="Pal A.K."/>
            <person name="Ghazi I.A."/>
            <person name="Yadav M."/>
            <person name="Pandit A."/>
            <person name="Bhargava A."/>
            <person name="Sureshbabu K."/>
            <person name="Batra K."/>
            <person name="Sharma T.R."/>
            <person name="Mohapatra T."/>
            <person name="Singh N.K."/>
            <person name="Messing J."/>
            <person name="Nelson A.B."/>
            <person name="Fuks G."/>
            <person name="Kavchok S."/>
            <person name="Keizer G."/>
            <person name="Linton E."/>
            <person name="Llaca V."/>
            <person name="Song R."/>
            <person name="Tanyolac B."/>
            <person name="Young S."/>
            <person name="Ho-Il K."/>
            <person name="Hahn J.H."/>
            <person name="Sangsakoo G."/>
            <person name="Vanavichit A."/>
            <person name="de Mattos Luiz.A.T."/>
            <person name="Zimmer P.D."/>
            <person name="Malone G."/>
            <person name="Dellagostin O."/>
            <person name="de Oliveira A.C."/>
            <person name="Bevan M."/>
            <person name="Bancroft I."/>
            <person name="Minx P."/>
            <person name="Cordum H."/>
            <person name="Wilson R."/>
            <person name="Cheng Z."/>
            <person name="Jin W."/>
            <person name="Jiang J."/>
            <person name="Leong S.A."/>
            <person name="Iwama H."/>
            <person name="Gojobori T."/>
            <person name="Itoh T."/>
            <person name="Niimura Y."/>
            <person name="Fujii Y."/>
            <person name="Habara T."/>
            <person name="Sakai H."/>
            <person name="Sato Y."/>
            <person name="Wilson G."/>
            <person name="Kumar K."/>
            <person name="McCouch S."/>
            <person name="Juretic N."/>
            <person name="Hoen D."/>
            <person name="Wright S."/>
            <person name="Bruskiewich R."/>
            <person name="Bureau T."/>
            <person name="Miyao A."/>
            <person name="Hirochika H."/>
            <person name="Nishikawa T."/>
            <person name="Kadowaki K."/>
            <person name="Sugiura M."/>
            <person name="Burr B."/>
            <person name="Sasaki T."/>
        </authorList>
    </citation>
    <scope>NUCLEOTIDE SEQUENCE [LARGE SCALE GENOMIC DNA]</scope>
    <source>
        <strain evidence="3">cv. Nipponbare</strain>
    </source>
</reference>
<reference evidence="2 3" key="3">
    <citation type="journal article" date="2013" name="Rice">
        <title>Improvement of the Oryza sativa Nipponbare reference genome using next generation sequence and optical map data.</title>
        <authorList>
            <person name="Kawahara Y."/>
            <person name="de la Bastide M."/>
            <person name="Hamilton J.P."/>
            <person name="Kanamori H."/>
            <person name="McCombie W.R."/>
            <person name="Ouyang S."/>
            <person name="Schwartz D.C."/>
            <person name="Tanaka T."/>
            <person name="Wu J."/>
            <person name="Zhou S."/>
            <person name="Childs K.L."/>
            <person name="Davidson R.M."/>
            <person name="Lin H."/>
            <person name="Quesada-Ocampo L."/>
            <person name="Vaillancourt B."/>
            <person name="Sakai H."/>
            <person name="Lee S.S."/>
            <person name="Kim J."/>
            <person name="Numa H."/>
            <person name="Itoh T."/>
            <person name="Buell C.R."/>
            <person name="Matsumoto T."/>
        </authorList>
    </citation>
    <scope>NUCLEOTIDE SEQUENCE [LARGE SCALE GENOMIC DNA]</scope>
    <source>
        <strain evidence="3">cv. Nipponbare</strain>
    </source>
</reference>
<evidence type="ECO:0000313" key="2">
    <source>
        <dbReference type="EMBL" id="BAS98114.1"/>
    </source>
</evidence>
<dbReference type="PANTHER" id="PTHR31676:SF24">
    <property type="entry name" value="OS06G0538900 PROTEIN"/>
    <property type="match status" value="1"/>
</dbReference>
<dbReference type="EMBL" id="AP014962">
    <property type="protein sequence ID" value="BAS98114.1"/>
    <property type="molecule type" value="Genomic_DNA"/>
</dbReference>
<dbReference type="Gramene" id="Os06t0538900-01">
    <property type="protein sequence ID" value="Os06t0538900-01"/>
    <property type="gene ID" value="Os06g0538900"/>
</dbReference>
<reference evidence="2 3" key="2">
    <citation type="journal article" date="2013" name="Plant Cell Physiol.">
        <title>Rice Annotation Project Database (RAP-DB): an integrative and interactive database for rice genomics.</title>
        <authorList>
            <person name="Sakai H."/>
            <person name="Lee S.S."/>
            <person name="Tanaka T."/>
            <person name="Numa H."/>
            <person name="Kim J."/>
            <person name="Kawahara Y."/>
            <person name="Wakimoto H."/>
            <person name="Yang C.C."/>
            <person name="Iwamoto M."/>
            <person name="Abe T."/>
            <person name="Yamada Y."/>
            <person name="Muto A."/>
            <person name="Inokuchi H."/>
            <person name="Ikemura T."/>
            <person name="Matsumoto T."/>
            <person name="Sasaki T."/>
            <person name="Itoh T."/>
        </authorList>
    </citation>
    <scope>NUCLEOTIDE SEQUENCE [LARGE SCALE GENOMIC DNA]</scope>
    <source>
        <strain evidence="3">cv. Nipponbare</strain>
    </source>
</reference>
<dbReference type="FunCoup" id="A0A0P0WXJ2">
    <property type="interactions" value="25"/>
</dbReference>
<dbReference type="Pfam" id="PF04398">
    <property type="entry name" value="DUF538"/>
    <property type="match status" value="1"/>
</dbReference>
<dbReference type="OMA" id="VEQGRMH"/>
<dbReference type="eggNOG" id="ENOG502S0BP">
    <property type="taxonomic scope" value="Eukaryota"/>
</dbReference>
<dbReference type="SUPFAM" id="SSF141562">
    <property type="entry name" value="At5g01610-like"/>
    <property type="match status" value="1"/>
</dbReference>
<dbReference type="Gene3D" id="2.30.240.10">
    <property type="entry name" value="At5g01610-like"/>
    <property type="match status" value="1"/>
</dbReference>
<feature type="compositionally biased region" description="Acidic residues" evidence="1">
    <location>
        <begin position="180"/>
        <end position="190"/>
    </location>
</feature>
<feature type="region of interest" description="Disordered" evidence="1">
    <location>
        <begin position="167"/>
        <end position="190"/>
    </location>
</feature>
<protein>
    <submittedName>
        <fullName evidence="2">Os06g0538900 protein</fullName>
    </submittedName>
</protein>
<organism evidence="2 3">
    <name type="scientific">Oryza sativa subsp. japonica</name>
    <name type="common">Rice</name>
    <dbReference type="NCBI Taxonomy" id="39947"/>
    <lineage>
        <taxon>Eukaryota</taxon>
        <taxon>Viridiplantae</taxon>
        <taxon>Streptophyta</taxon>
        <taxon>Embryophyta</taxon>
        <taxon>Tracheophyta</taxon>
        <taxon>Spermatophyta</taxon>
        <taxon>Magnoliopsida</taxon>
        <taxon>Liliopsida</taxon>
        <taxon>Poales</taxon>
        <taxon>Poaceae</taxon>
        <taxon>BOP clade</taxon>
        <taxon>Oryzoideae</taxon>
        <taxon>Oryzeae</taxon>
        <taxon>Oryzinae</taxon>
        <taxon>Oryza</taxon>
        <taxon>Oryza sativa</taxon>
    </lineage>
</organism>
<dbReference type="Proteomes" id="UP000059680">
    <property type="component" value="Chromosome 6"/>
</dbReference>
<evidence type="ECO:0000256" key="1">
    <source>
        <dbReference type="SAM" id="MobiDB-lite"/>
    </source>
</evidence>
<evidence type="ECO:0007829" key="5">
    <source>
        <dbReference type="ProteomicsDB" id="A0A0P0WXJ2"/>
    </source>
</evidence>
<sequence length="190" mass="20184">SHHPSPKFPNSGPPASQETPNPTPAMASQLVEEHRSGAEVHTGHELCERKARELLVELGLPDGLLPLPSLEEVGYNRAAGFVWLRQTQAGGATHTFDTIGKQVWYAGEVTAFVEQGRMHGVAGVKSKELLIWVSISEIVLSPSGTKLVFRTPAGLGRALPVTAFQLNPAPPEPEKKDAAAADEADAAATN</sequence>
<name>A0A0P0WXJ2_ORYSJ</name>
<keyword evidence="3" id="KW-1185">Reference proteome</keyword>
<evidence type="ECO:0007829" key="4">
    <source>
        <dbReference type="PeptideAtlas" id="A0A0P0WXJ2"/>
    </source>
</evidence>
<dbReference type="AlphaFoldDB" id="A0A0P0WXJ2"/>
<gene>
    <name evidence="2" type="ordered locus">Os06g0538900</name>
    <name evidence="2" type="ORF">OSNPB_060538900</name>
</gene>
<keyword evidence="4 5" id="KW-1267">Proteomics identification</keyword>
<feature type="region of interest" description="Disordered" evidence="1">
    <location>
        <begin position="1"/>
        <end position="25"/>
    </location>
</feature>
<evidence type="ECO:0000313" key="3">
    <source>
        <dbReference type="Proteomes" id="UP000059680"/>
    </source>
</evidence>
<feature type="non-terminal residue" evidence="2">
    <location>
        <position position="1"/>
    </location>
</feature>
<accession>A0A0P0WXJ2</accession>
<dbReference type="InParanoid" id="A0A0P0WXJ2"/>
<proteinExistence type="evidence at protein level"/>
<dbReference type="InterPro" id="IPR007493">
    <property type="entry name" value="DUF538"/>
</dbReference>
<dbReference type="PANTHER" id="PTHR31676">
    <property type="entry name" value="T31J12.3 PROTEIN-RELATED"/>
    <property type="match status" value="1"/>
</dbReference>
<dbReference type="PaxDb" id="39947-A0A0P0WXJ2"/>